<feature type="region of interest" description="Disordered" evidence="1">
    <location>
        <begin position="280"/>
        <end position="354"/>
    </location>
</feature>
<evidence type="ECO:0000256" key="1">
    <source>
        <dbReference type="SAM" id="MobiDB-lite"/>
    </source>
</evidence>
<dbReference type="Proteomes" id="UP000284842">
    <property type="component" value="Unassembled WGS sequence"/>
</dbReference>
<protein>
    <recommendedName>
        <fullName evidence="2">DUF6589 domain-containing protein</fullName>
    </recommendedName>
</protein>
<accession>A0A409X9V9</accession>
<dbReference type="Pfam" id="PF20231">
    <property type="entry name" value="DUF6589"/>
    <property type="match status" value="1"/>
</dbReference>
<feature type="compositionally biased region" description="Polar residues" evidence="1">
    <location>
        <begin position="307"/>
        <end position="331"/>
    </location>
</feature>
<name>A0A409X9V9_9AGAR</name>
<gene>
    <name evidence="3" type="ORF">CVT24_010731</name>
</gene>
<sequence length="377" mass="42523">LYARVLHCLLLVSKHKTLEKYCQQVTDWDTLKKHAALILEQFANPQIVDTHRLDRLKDQSKGDMVYENAILFLRDGLISREFTDAIKAGDSGRVVLVLKLWAYSFRGNGRSKYAYEMLSLIHNITNVWPKKVTDIVLNNWLLNPSGKPNSFVEVDLVQEHMNYWIKYFYKAHGANSSWEWLATISPCVDALRHLATTMKRVLGTDIGSRHAPPDLSRDIRVLMESLKEHKVYEVEMGRKVDDDDIPVVDVIAEGMCSLLTSSALSDFNKAFVSMQERRRMRPVCGGDKTGPDSSPLEGPLHEGTSLDVHTNPSNPRSSNCDPEPSNANTSPIPDVRPEPSQAQQPDSETLSPDNMIALDYEEVVNNGEDICEEDESD</sequence>
<evidence type="ECO:0000259" key="2">
    <source>
        <dbReference type="Pfam" id="PF20231"/>
    </source>
</evidence>
<proteinExistence type="predicted"/>
<dbReference type="STRING" id="181874.A0A409X9V9"/>
<dbReference type="InParanoid" id="A0A409X9V9"/>
<dbReference type="EMBL" id="NHTK01004260">
    <property type="protein sequence ID" value="PPQ87507.1"/>
    <property type="molecule type" value="Genomic_DNA"/>
</dbReference>
<feature type="domain" description="DUF6589" evidence="2">
    <location>
        <begin position="1"/>
        <end position="210"/>
    </location>
</feature>
<feature type="non-terminal residue" evidence="3">
    <location>
        <position position="377"/>
    </location>
</feature>
<dbReference type="AlphaFoldDB" id="A0A409X9V9"/>
<feature type="compositionally biased region" description="Polar residues" evidence="1">
    <location>
        <begin position="340"/>
        <end position="352"/>
    </location>
</feature>
<dbReference type="OrthoDB" id="2496395at2759"/>
<evidence type="ECO:0000313" key="3">
    <source>
        <dbReference type="EMBL" id="PPQ87507.1"/>
    </source>
</evidence>
<feature type="non-terminal residue" evidence="3">
    <location>
        <position position="1"/>
    </location>
</feature>
<evidence type="ECO:0000313" key="4">
    <source>
        <dbReference type="Proteomes" id="UP000284842"/>
    </source>
</evidence>
<organism evidence="3 4">
    <name type="scientific">Panaeolus cyanescens</name>
    <dbReference type="NCBI Taxonomy" id="181874"/>
    <lineage>
        <taxon>Eukaryota</taxon>
        <taxon>Fungi</taxon>
        <taxon>Dikarya</taxon>
        <taxon>Basidiomycota</taxon>
        <taxon>Agaricomycotina</taxon>
        <taxon>Agaricomycetes</taxon>
        <taxon>Agaricomycetidae</taxon>
        <taxon>Agaricales</taxon>
        <taxon>Agaricineae</taxon>
        <taxon>Galeropsidaceae</taxon>
        <taxon>Panaeolus</taxon>
    </lineage>
</organism>
<keyword evidence="4" id="KW-1185">Reference proteome</keyword>
<comment type="caution">
    <text evidence="3">The sequence shown here is derived from an EMBL/GenBank/DDBJ whole genome shotgun (WGS) entry which is preliminary data.</text>
</comment>
<dbReference type="InterPro" id="IPR046496">
    <property type="entry name" value="DUF6589"/>
</dbReference>
<reference evidence="3 4" key="1">
    <citation type="journal article" date="2018" name="Evol. Lett.">
        <title>Horizontal gene cluster transfer increased hallucinogenic mushroom diversity.</title>
        <authorList>
            <person name="Reynolds H.T."/>
            <person name="Vijayakumar V."/>
            <person name="Gluck-Thaler E."/>
            <person name="Korotkin H.B."/>
            <person name="Matheny P.B."/>
            <person name="Slot J.C."/>
        </authorList>
    </citation>
    <scope>NUCLEOTIDE SEQUENCE [LARGE SCALE GENOMIC DNA]</scope>
    <source>
        <strain evidence="3 4">2629</strain>
    </source>
</reference>